<comment type="caution">
    <text evidence="5">The sequence shown here is derived from an EMBL/GenBank/DDBJ whole genome shotgun (WGS) entry which is preliminary data.</text>
</comment>
<dbReference type="Proteomes" id="UP000297258">
    <property type="component" value="Unassembled WGS sequence"/>
</dbReference>
<reference evidence="5 6" key="1">
    <citation type="submission" date="2019-03" db="EMBL/GenBank/DDBJ databases">
        <title>Draft genome of Massilia hortus sp. nov., a novel bacterial species of the Oxalobacteraceae family.</title>
        <authorList>
            <person name="Peta V."/>
            <person name="Raths R."/>
            <person name="Bucking H."/>
        </authorList>
    </citation>
    <scope>NUCLEOTIDE SEQUENCE [LARGE SCALE GENOMIC DNA]</scope>
    <source>
        <strain evidence="5 6">ONC3</strain>
    </source>
</reference>
<dbReference type="InterPro" id="IPR005650">
    <property type="entry name" value="BlaI_family"/>
</dbReference>
<keyword evidence="4" id="KW-0804">Transcription</keyword>
<dbReference type="AlphaFoldDB" id="A0A4Y9SWE2"/>
<proteinExistence type="inferred from homology"/>
<dbReference type="Gene3D" id="1.10.10.10">
    <property type="entry name" value="Winged helix-like DNA-binding domain superfamily/Winged helix DNA-binding domain"/>
    <property type="match status" value="1"/>
</dbReference>
<evidence type="ECO:0000313" key="6">
    <source>
        <dbReference type="Proteomes" id="UP000297258"/>
    </source>
</evidence>
<dbReference type="Pfam" id="PF03965">
    <property type="entry name" value="Penicillinase_R"/>
    <property type="match status" value="1"/>
</dbReference>
<evidence type="ECO:0000256" key="2">
    <source>
        <dbReference type="ARBA" id="ARBA00023015"/>
    </source>
</evidence>
<dbReference type="GO" id="GO:0003677">
    <property type="term" value="F:DNA binding"/>
    <property type="evidence" value="ECO:0007669"/>
    <property type="project" value="UniProtKB-KW"/>
</dbReference>
<accession>A0A4Y9SWE2</accession>
<comment type="similarity">
    <text evidence="1">Belongs to the BlaI transcriptional regulatory family.</text>
</comment>
<dbReference type="SUPFAM" id="SSF46785">
    <property type="entry name" value="Winged helix' DNA-binding domain"/>
    <property type="match status" value="1"/>
</dbReference>
<name>A0A4Y9SWE2_9BURK</name>
<evidence type="ECO:0000256" key="1">
    <source>
        <dbReference type="ARBA" id="ARBA00011046"/>
    </source>
</evidence>
<keyword evidence="2" id="KW-0805">Transcription regulation</keyword>
<keyword evidence="6" id="KW-1185">Reference proteome</keyword>
<dbReference type="OrthoDB" id="279010at2"/>
<dbReference type="GO" id="GO:0045892">
    <property type="term" value="P:negative regulation of DNA-templated transcription"/>
    <property type="evidence" value="ECO:0007669"/>
    <property type="project" value="InterPro"/>
</dbReference>
<evidence type="ECO:0000256" key="3">
    <source>
        <dbReference type="ARBA" id="ARBA00023125"/>
    </source>
</evidence>
<organism evidence="5 6">
    <name type="scientific">Massilia horti</name>
    <dbReference type="NCBI Taxonomy" id="2562153"/>
    <lineage>
        <taxon>Bacteria</taxon>
        <taxon>Pseudomonadati</taxon>
        <taxon>Pseudomonadota</taxon>
        <taxon>Betaproteobacteria</taxon>
        <taxon>Burkholderiales</taxon>
        <taxon>Oxalobacteraceae</taxon>
        <taxon>Telluria group</taxon>
        <taxon>Massilia</taxon>
    </lineage>
</organism>
<protein>
    <submittedName>
        <fullName evidence="5">BlaI/MecI/CopY family transcriptional regulator</fullName>
    </submittedName>
</protein>
<dbReference type="EMBL" id="SPUM01000123">
    <property type="protein sequence ID" value="TFW29534.1"/>
    <property type="molecule type" value="Genomic_DNA"/>
</dbReference>
<dbReference type="InterPro" id="IPR036388">
    <property type="entry name" value="WH-like_DNA-bd_sf"/>
</dbReference>
<keyword evidence="3" id="KW-0238">DNA-binding</keyword>
<dbReference type="RefSeq" id="WP_135191122.1">
    <property type="nucleotide sequence ID" value="NZ_SPUM01000123.1"/>
</dbReference>
<dbReference type="InterPro" id="IPR036390">
    <property type="entry name" value="WH_DNA-bd_sf"/>
</dbReference>
<evidence type="ECO:0000256" key="4">
    <source>
        <dbReference type="ARBA" id="ARBA00023163"/>
    </source>
</evidence>
<sequence>MATPDHIPSATELTLLKALWRRAPLSARELHEQVQDELAWSYSSTRKTLERMLEKGLVAQESAHGVHVYRALSEKVSTLAAFAKDFSQRVMEMDAPLTAAMFTGSKLVNEEELDQLDEMLRNWPGDDK</sequence>
<gene>
    <name evidence="5" type="ORF">E4O92_18480</name>
</gene>
<evidence type="ECO:0000313" key="5">
    <source>
        <dbReference type="EMBL" id="TFW29534.1"/>
    </source>
</evidence>